<dbReference type="Proteomes" id="UP000828390">
    <property type="component" value="Unassembled WGS sequence"/>
</dbReference>
<sequence length="100" mass="11608">MSDYKEIIRNPETLNWFKAAMGMNITRDCLLDIVREISQVCYDSIRREIKQQHGVIESVVCNQCHTPNVVPCDPTNICCKKKTWEMRISCYSQAAKLPKK</sequence>
<reference evidence="2" key="1">
    <citation type="journal article" date="2019" name="bioRxiv">
        <title>The Genome of the Zebra Mussel, Dreissena polymorpha: A Resource for Invasive Species Research.</title>
        <authorList>
            <person name="McCartney M.A."/>
            <person name="Auch B."/>
            <person name="Kono T."/>
            <person name="Mallez S."/>
            <person name="Zhang Y."/>
            <person name="Obille A."/>
            <person name="Becker A."/>
            <person name="Abrahante J.E."/>
            <person name="Garbe J."/>
            <person name="Badalamenti J.P."/>
            <person name="Herman A."/>
            <person name="Mangelson H."/>
            <person name="Liachko I."/>
            <person name="Sullivan S."/>
            <person name="Sone E.D."/>
            <person name="Koren S."/>
            <person name="Silverstein K.A.T."/>
            <person name="Beckman K.B."/>
            <person name="Gohl D.M."/>
        </authorList>
    </citation>
    <scope>NUCLEOTIDE SEQUENCE</scope>
    <source>
        <strain evidence="2">Duluth1</strain>
        <tissue evidence="2">Whole animal</tissue>
    </source>
</reference>
<proteinExistence type="predicted"/>
<name>A0A9D4GAP2_DREPO</name>
<dbReference type="EMBL" id="JAIWYP010000006">
    <property type="protein sequence ID" value="KAH3813596.1"/>
    <property type="molecule type" value="Genomic_DNA"/>
</dbReference>
<comment type="caution">
    <text evidence="2">The sequence shown here is derived from an EMBL/GenBank/DDBJ whole genome shotgun (WGS) entry which is preliminary data.</text>
</comment>
<reference evidence="2" key="2">
    <citation type="submission" date="2020-11" db="EMBL/GenBank/DDBJ databases">
        <authorList>
            <person name="McCartney M.A."/>
            <person name="Auch B."/>
            <person name="Kono T."/>
            <person name="Mallez S."/>
            <person name="Becker A."/>
            <person name="Gohl D.M."/>
            <person name="Silverstein K.A.T."/>
            <person name="Koren S."/>
            <person name="Bechman K.B."/>
            <person name="Herman A."/>
            <person name="Abrahante J.E."/>
            <person name="Garbe J."/>
        </authorList>
    </citation>
    <scope>NUCLEOTIDE SEQUENCE</scope>
    <source>
        <strain evidence="2">Duluth1</strain>
        <tissue evidence="2">Whole animal</tissue>
    </source>
</reference>
<evidence type="ECO:0000313" key="1">
    <source>
        <dbReference type="EMBL" id="KAH3813596.1"/>
    </source>
</evidence>
<dbReference type="EMBL" id="JAIWYP010000006">
    <property type="protein sequence ID" value="KAH3813654.1"/>
    <property type="molecule type" value="Genomic_DNA"/>
</dbReference>
<evidence type="ECO:0000313" key="3">
    <source>
        <dbReference type="Proteomes" id="UP000828390"/>
    </source>
</evidence>
<dbReference type="AlphaFoldDB" id="A0A9D4GAP2"/>
<organism evidence="2 3">
    <name type="scientific">Dreissena polymorpha</name>
    <name type="common">Zebra mussel</name>
    <name type="synonym">Mytilus polymorpha</name>
    <dbReference type="NCBI Taxonomy" id="45954"/>
    <lineage>
        <taxon>Eukaryota</taxon>
        <taxon>Metazoa</taxon>
        <taxon>Spiralia</taxon>
        <taxon>Lophotrochozoa</taxon>
        <taxon>Mollusca</taxon>
        <taxon>Bivalvia</taxon>
        <taxon>Autobranchia</taxon>
        <taxon>Heteroconchia</taxon>
        <taxon>Euheterodonta</taxon>
        <taxon>Imparidentia</taxon>
        <taxon>Neoheterodontei</taxon>
        <taxon>Myida</taxon>
        <taxon>Dreissenoidea</taxon>
        <taxon>Dreissenidae</taxon>
        <taxon>Dreissena</taxon>
    </lineage>
</organism>
<evidence type="ECO:0000313" key="2">
    <source>
        <dbReference type="EMBL" id="KAH3813654.1"/>
    </source>
</evidence>
<protein>
    <submittedName>
        <fullName evidence="2">Uncharacterized protein</fullName>
    </submittedName>
</protein>
<accession>A0A9D4GAP2</accession>
<keyword evidence="3" id="KW-1185">Reference proteome</keyword>
<gene>
    <name evidence="1" type="ORF">DPMN_142060</name>
    <name evidence="2" type="ORF">DPMN_142119</name>
</gene>